<sequence>MVYKFIGATIILVAVAFGVVVFKDEFETQKTEFCSQLTPAQQLTRMIDEDFAQLNKEGQLPKEWNSIATVELRMNSTLAKALMGKHRPTFHRVKDGSSFLELEVMDLPDDENPGIIIQASLFDIKSKNKVFEIGRTYTMNDLNRPSAAKPQK</sequence>
<name>A0A150WEC7_BDEBC</name>
<keyword evidence="2" id="KW-1185">Reference proteome</keyword>
<dbReference type="RefSeq" id="WP_061836471.1">
    <property type="nucleotide sequence ID" value="NZ_LUKE01000006.1"/>
</dbReference>
<proteinExistence type="predicted"/>
<dbReference type="EMBL" id="LUKE01000006">
    <property type="protein sequence ID" value="KYG61389.1"/>
    <property type="molecule type" value="Genomic_DNA"/>
</dbReference>
<evidence type="ECO:0000313" key="1">
    <source>
        <dbReference type="EMBL" id="KYG61389.1"/>
    </source>
</evidence>
<protein>
    <submittedName>
        <fullName evidence="1">Uncharacterized protein</fullName>
    </submittedName>
</protein>
<evidence type="ECO:0000313" key="2">
    <source>
        <dbReference type="Proteomes" id="UP000075320"/>
    </source>
</evidence>
<reference evidence="1 2" key="1">
    <citation type="submission" date="2016-03" db="EMBL/GenBank/DDBJ databases">
        <authorList>
            <person name="Ploux O."/>
        </authorList>
    </citation>
    <scope>NUCLEOTIDE SEQUENCE [LARGE SCALE GENOMIC DNA]</scope>
    <source>
        <strain evidence="1 2">R0</strain>
    </source>
</reference>
<organism evidence="1 2">
    <name type="scientific">Bdellovibrio bacteriovorus</name>
    <dbReference type="NCBI Taxonomy" id="959"/>
    <lineage>
        <taxon>Bacteria</taxon>
        <taxon>Pseudomonadati</taxon>
        <taxon>Bdellovibrionota</taxon>
        <taxon>Bdellovibrionia</taxon>
        <taxon>Bdellovibrionales</taxon>
        <taxon>Pseudobdellovibrionaceae</taxon>
        <taxon>Bdellovibrio</taxon>
    </lineage>
</organism>
<dbReference type="OrthoDB" id="9342722at2"/>
<comment type="caution">
    <text evidence="1">The sequence shown here is derived from an EMBL/GenBank/DDBJ whole genome shotgun (WGS) entry which is preliminary data.</text>
</comment>
<accession>A0A150WEC7</accession>
<gene>
    <name evidence="1" type="ORF">AZI86_16885</name>
</gene>
<dbReference type="AlphaFoldDB" id="A0A150WEC7"/>
<dbReference type="Proteomes" id="UP000075320">
    <property type="component" value="Unassembled WGS sequence"/>
</dbReference>